<comment type="caution">
    <text evidence="9">The sequence shown here is derived from an EMBL/GenBank/DDBJ whole genome shotgun (WGS) entry which is preliminary data.</text>
</comment>
<keyword evidence="2" id="KW-0808">Transferase</keyword>
<feature type="compositionally biased region" description="Basic residues" evidence="7">
    <location>
        <begin position="62"/>
        <end position="74"/>
    </location>
</feature>
<evidence type="ECO:0000256" key="6">
    <source>
        <dbReference type="ARBA" id="ARBA00048718"/>
    </source>
</evidence>
<feature type="compositionally biased region" description="Low complexity" evidence="7">
    <location>
        <begin position="391"/>
        <end position="400"/>
    </location>
</feature>
<comment type="similarity">
    <text evidence="5">Belongs to the TDD superfamily. DTWD2 family.</text>
</comment>
<feature type="region of interest" description="Disordered" evidence="7">
    <location>
        <begin position="378"/>
        <end position="404"/>
    </location>
</feature>
<evidence type="ECO:0000256" key="2">
    <source>
        <dbReference type="ARBA" id="ARBA00022679"/>
    </source>
</evidence>
<dbReference type="PANTHER" id="PTHR21392">
    <property type="entry name" value="TRNA-URIDINE AMINOCARBOXYPROPYLTRANSFERASE 2"/>
    <property type="match status" value="1"/>
</dbReference>
<dbReference type="EC" id="2.5.1.25" evidence="1"/>
<evidence type="ECO:0000256" key="1">
    <source>
        <dbReference type="ARBA" id="ARBA00012386"/>
    </source>
</evidence>
<feature type="domain" description="DTW" evidence="8">
    <location>
        <begin position="254"/>
        <end position="491"/>
    </location>
</feature>
<organism evidence="9 10">
    <name type="scientific">Linnemannia schmuckeri</name>
    <dbReference type="NCBI Taxonomy" id="64567"/>
    <lineage>
        <taxon>Eukaryota</taxon>
        <taxon>Fungi</taxon>
        <taxon>Fungi incertae sedis</taxon>
        <taxon>Mucoromycota</taxon>
        <taxon>Mortierellomycotina</taxon>
        <taxon>Mortierellomycetes</taxon>
        <taxon>Mortierellales</taxon>
        <taxon>Mortierellaceae</taxon>
        <taxon>Linnemannia</taxon>
    </lineage>
</organism>
<evidence type="ECO:0000256" key="3">
    <source>
        <dbReference type="ARBA" id="ARBA00022691"/>
    </source>
</evidence>
<evidence type="ECO:0000313" key="10">
    <source>
        <dbReference type="Proteomes" id="UP000748756"/>
    </source>
</evidence>
<dbReference type="SMART" id="SM01144">
    <property type="entry name" value="DTW"/>
    <property type="match status" value="1"/>
</dbReference>
<evidence type="ECO:0000256" key="7">
    <source>
        <dbReference type="SAM" id="MobiDB-lite"/>
    </source>
</evidence>
<keyword evidence="4" id="KW-0819">tRNA processing</keyword>
<dbReference type="Proteomes" id="UP000748756">
    <property type="component" value="Unassembled WGS sequence"/>
</dbReference>
<dbReference type="PANTHER" id="PTHR21392:SF0">
    <property type="entry name" value="TRNA-URIDINE AMINOCARBOXYPROPYLTRANSFERASE 2"/>
    <property type="match status" value="1"/>
</dbReference>
<keyword evidence="3" id="KW-0949">S-adenosyl-L-methionine</keyword>
<dbReference type="OrthoDB" id="408541at2759"/>
<dbReference type="SUPFAM" id="SSF81383">
    <property type="entry name" value="F-box domain"/>
    <property type="match status" value="1"/>
</dbReference>
<evidence type="ECO:0000259" key="8">
    <source>
        <dbReference type="SMART" id="SM01144"/>
    </source>
</evidence>
<dbReference type="AlphaFoldDB" id="A0A9P5VEJ4"/>
<dbReference type="InterPro" id="IPR039262">
    <property type="entry name" value="DTWD2/TAPT"/>
</dbReference>
<evidence type="ECO:0000313" key="9">
    <source>
        <dbReference type="EMBL" id="KAF9155049.1"/>
    </source>
</evidence>
<feature type="compositionally biased region" description="Polar residues" evidence="7">
    <location>
        <begin position="37"/>
        <end position="47"/>
    </location>
</feature>
<proteinExistence type="inferred from homology"/>
<accession>A0A9P5VEJ4</accession>
<name>A0A9P5VEJ4_9FUNG</name>
<dbReference type="EMBL" id="JAAAUQ010000085">
    <property type="protein sequence ID" value="KAF9155049.1"/>
    <property type="molecule type" value="Genomic_DNA"/>
</dbReference>
<dbReference type="GO" id="GO:0016432">
    <property type="term" value="F:tRNA-uridine aminocarboxypropyltransferase activity"/>
    <property type="evidence" value="ECO:0007669"/>
    <property type="project" value="UniProtKB-EC"/>
</dbReference>
<feature type="compositionally biased region" description="Low complexity" evidence="7">
    <location>
        <begin position="48"/>
        <end position="57"/>
    </location>
</feature>
<evidence type="ECO:0000256" key="4">
    <source>
        <dbReference type="ARBA" id="ARBA00022694"/>
    </source>
</evidence>
<dbReference type="GO" id="GO:0008033">
    <property type="term" value="P:tRNA processing"/>
    <property type="evidence" value="ECO:0007669"/>
    <property type="project" value="UniProtKB-KW"/>
</dbReference>
<dbReference type="InterPro" id="IPR005636">
    <property type="entry name" value="DTW"/>
</dbReference>
<dbReference type="Pfam" id="PF03942">
    <property type="entry name" value="DTW"/>
    <property type="match status" value="1"/>
</dbReference>
<evidence type="ECO:0000256" key="5">
    <source>
        <dbReference type="ARBA" id="ARBA00034489"/>
    </source>
</evidence>
<keyword evidence="10" id="KW-1185">Reference proteome</keyword>
<feature type="compositionally biased region" description="Polar residues" evidence="7">
    <location>
        <begin position="142"/>
        <end position="151"/>
    </location>
</feature>
<feature type="region of interest" description="Disordered" evidence="7">
    <location>
        <begin position="137"/>
        <end position="187"/>
    </location>
</feature>
<reference evidence="9" key="1">
    <citation type="journal article" date="2020" name="Fungal Divers.">
        <title>Resolving the Mortierellaceae phylogeny through synthesis of multi-gene phylogenetics and phylogenomics.</title>
        <authorList>
            <person name="Vandepol N."/>
            <person name="Liber J."/>
            <person name="Desiro A."/>
            <person name="Na H."/>
            <person name="Kennedy M."/>
            <person name="Barry K."/>
            <person name="Grigoriev I.V."/>
            <person name="Miller A.N."/>
            <person name="O'Donnell K."/>
            <person name="Stajich J.E."/>
            <person name="Bonito G."/>
        </authorList>
    </citation>
    <scope>NUCLEOTIDE SEQUENCE</scope>
    <source>
        <strain evidence="9">NRRL 6426</strain>
    </source>
</reference>
<feature type="region of interest" description="Disordered" evidence="7">
    <location>
        <begin position="31"/>
        <end position="74"/>
    </location>
</feature>
<protein>
    <recommendedName>
        <fullName evidence="1">tRNA-uridine aminocarboxypropyltransferase</fullName>
        <ecNumber evidence="1">2.5.1.25</ecNumber>
    </recommendedName>
</protein>
<comment type="catalytic activity">
    <reaction evidence="6">
        <text>a uridine in tRNA + S-adenosyl-L-methionine = a 3-[(3S)-3-amino-3-carboxypropyl]uridine in tRNA + S-methyl-5'-thioadenosine + H(+)</text>
        <dbReference type="Rhea" id="RHEA:62432"/>
        <dbReference type="Rhea" id="RHEA-COMP:13339"/>
        <dbReference type="Rhea" id="RHEA-COMP:16092"/>
        <dbReference type="ChEBI" id="CHEBI:15378"/>
        <dbReference type="ChEBI" id="CHEBI:17509"/>
        <dbReference type="ChEBI" id="CHEBI:59789"/>
        <dbReference type="ChEBI" id="CHEBI:65315"/>
        <dbReference type="ChEBI" id="CHEBI:82930"/>
        <dbReference type="EC" id="2.5.1.25"/>
    </reaction>
</comment>
<dbReference type="InterPro" id="IPR036047">
    <property type="entry name" value="F-box-like_dom_sf"/>
</dbReference>
<dbReference type="Gene3D" id="1.20.1280.50">
    <property type="match status" value="1"/>
</dbReference>
<gene>
    <name evidence="9" type="ORF">BG015_011187</name>
</gene>
<sequence length="526" mass="59898">MSESSVRLTDLSDQILLRIFSFIATSTEQDSIGDVASSGQDPSTQDHPPSTSETSTTEPHKLPKKKSAQKKKHRVAGLGARTLCRLCCCSQRLNHLASADQLWQGMTLARFPDRHWPTTDQKNLDMIRVRREHQLKLLAPSTGPSTQQGSLAQEEETNDTMDQPQEQESGERDEEGQNKKQKRTKFYSRFEQRAHRRKFASLDPELRYTPLAWTNTFWTWKRTFFGNCRFVESKDVSTPNRIDHSVHRNNQDEAREECRRCWRPVRSCICSALTARLYCNCRVRIMILQHPRCQVSIGTIRILKTTFKYCQIVIGKDFKAGRSLELDQALDDPNCTPLLLYPSHAAVDIQTMVSAGPSISTPATRYFCQDCTHPHDLTAVEPGTSAETDMQQQDQSNSNNETPSPYPYKLIIALDGSWSHAKIMYRCNPRLQQLTQIKFPNPPQSIYHELKPEPKVTYTSTAEAVSQAVALLGWPTDSASAFMTTTLTDAQLLHEDIIRPLRKMIEIQDTIQDQQKDQQQLESNAS</sequence>